<feature type="region of interest" description="Disordered" evidence="1">
    <location>
        <begin position="1"/>
        <end position="47"/>
    </location>
</feature>
<accession>A0A0S4J7P9</accession>
<dbReference type="EMBL" id="CYKH01001251">
    <property type="protein sequence ID" value="CUG86184.1"/>
    <property type="molecule type" value="Genomic_DNA"/>
</dbReference>
<feature type="compositionally biased region" description="Acidic residues" evidence="1">
    <location>
        <begin position="342"/>
        <end position="358"/>
    </location>
</feature>
<reference evidence="3" key="1">
    <citation type="submission" date="2015-09" db="EMBL/GenBank/DDBJ databases">
        <authorList>
            <consortium name="Pathogen Informatics"/>
        </authorList>
    </citation>
    <scope>NUCLEOTIDE SEQUENCE [LARGE SCALE GENOMIC DNA]</scope>
    <source>
        <strain evidence="3">Lake Konstanz</strain>
    </source>
</reference>
<protein>
    <submittedName>
        <fullName evidence="2">Uncharacterized protein</fullName>
    </submittedName>
</protein>
<name>A0A0S4J7P9_BODSA</name>
<evidence type="ECO:0000313" key="2">
    <source>
        <dbReference type="EMBL" id="CUG86184.1"/>
    </source>
</evidence>
<evidence type="ECO:0000256" key="1">
    <source>
        <dbReference type="SAM" id="MobiDB-lite"/>
    </source>
</evidence>
<feature type="region of interest" description="Disordered" evidence="1">
    <location>
        <begin position="337"/>
        <end position="358"/>
    </location>
</feature>
<dbReference type="VEuPathDB" id="TriTrypDB:BSAL_00680"/>
<organism evidence="2 3">
    <name type="scientific">Bodo saltans</name>
    <name type="common">Flagellated protozoan</name>
    <dbReference type="NCBI Taxonomy" id="75058"/>
    <lineage>
        <taxon>Eukaryota</taxon>
        <taxon>Discoba</taxon>
        <taxon>Euglenozoa</taxon>
        <taxon>Kinetoplastea</taxon>
        <taxon>Metakinetoplastina</taxon>
        <taxon>Eubodonida</taxon>
        <taxon>Bodonidae</taxon>
        <taxon>Bodo</taxon>
    </lineage>
</organism>
<dbReference type="AlphaFoldDB" id="A0A0S4J7P9"/>
<feature type="region of interest" description="Disordered" evidence="1">
    <location>
        <begin position="214"/>
        <end position="238"/>
    </location>
</feature>
<sequence>MQTRKRARHEESSEHSSSSSLSSSSSEHQSESSVTSHSSSTSTTTVEGPSHLKVSAVTFLLCGEPITLRKPFHFSEHLNARFSFKSSSASAAAAPSSTAENGGTITLPPLAIVSSASTATSSSLSDPTAATVVIGLDMSQAFAVAHSFGITPLLLQVRHPQDKEAIVLIPDPDSKRVSIHEHATYELGALVGATLVRLTTSMVATLRRWEEERRQHHLSSQQEGGCIEGSAPQHKGSTSFPPVCDEMTYRLWRGFLAFQRRVLAAVTDPESVNAGLDAGARIGARLLWHKEELKSMGMQAAQNIVQVVNNNVEGTAAAAGAIVVDHPWLRPPIHRLLAENGHDDDDEDVDGSEEGDDA</sequence>
<evidence type="ECO:0000313" key="3">
    <source>
        <dbReference type="Proteomes" id="UP000051952"/>
    </source>
</evidence>
<feature type="compositionally biased region" description="Low complexity" evidence="1">
    <location>
        <begin position="15"/>
        <end position="45"/>
    </location>
</feature>
<proteinExistence type="predicted"/>
<dbReference type="Proteomes" id="UP000051952">
    <property type="component" value="Unassembled WGS sequence"/>
</dbReference>
<gene>
    <name evidence="2" type="ORF">BSAL_00680</name>
</gene>
<keyword evidence="3" id="KW-1185">Reference proteome</keyword>